<dbReference type="Pfam" id="PF00664">
    <property type="entry name" value="ABC_membrane"/>
    <property type="match status" value="1"/>
</dbReference>
<keyword evidence="4 9" id="KW-0812">Transmembrane</keyword>
<evidence type="ECO:0000313" key="11">
    <source>
        <dbReference type="EMBL" id="KAL3318409.1"/>
    </source>
</evidence>
<evidence type="ECO:0000256" key="4">
    <source>
        <dbReference type="ARBA" id="ARBA00022692"/>
    </source>
</evidence>
<dbReference type="PANTHER" id="PTHR24223:SF456">
    <property type="entry name" value="MULTIDRUG RESISTANCE-ASSOCIATED PROTEIN LETHAL(2)03659"/>
    <property type="match status" value="1"/>
</dbReference>
<evidence type="ECO:0000256" key="8">
    <source>
        <dbReference type="ARBA" id="ARBA00023136"/>
    </source>
</evidence>
<feature type="domain" description="ABC transmembrane type-1" evidence="10">
    <location>
        <begin position="40"/>
        <end position="313"/>
    </location>
</feature>
<dbReference type="Gene3D" id="1.20.1560.10">
    <property type="entry name" value="ABC transporter type 1, transmembrane domain"/>
    <property type="match status" value="1"/>
</dbReference>
<dbReference type="PANTHER" id="PTHR24223">
    <property type="entry name" value="ATP-BINDING CASSETTE SUB-FAMILY C"/>
    <property type="match status" value="1"/>
</dbReference>
<comment type="caution">
    <text evidence="11">The sequence shown here is derived from an EMBL/GenBank/DDBJ whole genome shotgun (WGS) entry which is preliminary data.</text>
</comment>
<dbReference type="InterPro" id="IPR036640">
    <property type="entry name" value="ABC1_TM_sf"/>
</dbReference>
<sequence length="373" mass="43485">MYIHFRNWKKQLCKKQPSFLMAFLRTFPYEIFISALNLSLQTFLLVIRPILIGWILYELQDLKNPAMLKPIVLHTTALILLSIVFVLIRNEYYWFTYLFGNRLRIATNSLIYDKMLKMNQKGLGGTSSGFILTLLTSDMARLDQAFIYLHYFWIGILQIFAIFALAIITNGSAAVLSVMCVLLFMILQAVIGREYGKVKLTVAEATDERLKRLNDLIAGIRAIKMYCWENFFYDWIKEARQVELGQMLIARILQVFQISMTVYLPKIGIWLIYLTVLYIWPTEDKSALTSYRIFTCYGLLQSLYMNVTLFVPLSIQHNYDTLISCQRIQKYLTLLQLEDEESNPIIKESEIPLIDVFNASARWIQVHLLISPN</sequence>
<keyword evidence="7 9" id="KW-1133">Transmembrane helix</keyword>
<feature type="transmembrane region" description="Helical" evidence="9">
    <location>
        <begin position="145"/>
        <end position="168"/>
    </location>
</feature>
<comment type="similarity">
    <text evidence="2">Belongs to the ABC transporter superfamily. ABCC family. Conjugate transporter (TC 3.A.1.208) subfamily.</text>
</comment>
<evidence type="ECO:0000256" key="6">
    <source>
        <dbReference type="ARBA" id="ARBA00022840"/>
    </source>
</evidence>
<name>A0ABD2QFW7_9PLAT</name>
<protein>
    <submittedName>
        <fullName evidence="11">Multidrug resistance-associated protein 4</fullName>
    </submittedName>
</protein>
<dbReference type="Proteomes" id="UP001626550">
    <property type="component" value="Unassembled WGS sequence"/>
</dbReference>
<dbReference type="GO" id="GO:0005524">
    <property type="term" value="F:ATP binding"/>
    <property type="evidence" value="ECO:0007669"/>
    <property type="project" value="UniProtKB-KW"/>
</dbReference>
<evidence type="ECO:0000256" key="3">
    <source>
        <dbReference type="ARBA" id="ARBA00022448"/>
    </source>
</evidence>
<dbReference type="GO" id="GO:0016020">
    <property type="term" value="C:membrane"/>
    <property type="evidence" value="ECO:0007669"/>
    <property type="project" value="UniProtKB-SubCell"/>
</dbReference>
<evidence type="ECO:0000256" key="9">
    <source>
        <dbReference type="SAM" id="Phobius"/>
    </source>
</evidence>
<evidence type="ECO:0000259" key="10">
    <source>
        <dbReference type="PROSITE" id="PS50929"/>
    </source>
</evidence>
<dbReference type="EMBL" id="JBJKFK010000247">
    <property type="protein sequence ID" value="KAL3318409.1"/>
    <property type="molecule type" value="Genomic_DNA"/>
</dbReference>
<dbReference type="AlphaFoldDB" id="A0ABD2QFW7"/>
<proteinExistence type="inferred from homology"/>
<organism evidence="11 12">
    <name type="scientific">Cichlidogyrus casuarinus</name>
    <dbReference type="NCBI Taxonomy" id="1844966"/>
    <lineage>
        <taxon>Eukaryota</taxon>
        <taxon>Metazoa</taxon>
        <taxon>Spiralia</taxon>
        <taxon>Lophotrochozoa</taxon>
        <taxon>Platyhelminthes</taxon>
        <taxon>Monogenea</taxon>
        <taxon>Monopisthocotylea</taxon>
        <taxon>Dactylogyridea</taxon>
        <taxon>Ancyrocephalidae</taxon>
        <taxon>Cichlidogyrus</taxon>
    </lineage>
</organism>
<keyword evidence="12" id="KW-1185">Reference proteome</keyword>
<dbReference type="PROSITE" id="PS50929">
    <property type="entry name" value="ABC_TM1F"/>
    <property type="match status" value="1"/>
</dbReference>
<keyword evidence="6" id="KW-0067">ATP-binding</keyword>
<dbReference type="InterPro" id="IPR050173">
    <property type="entry name" value="ABC_transporter_C-like"/>
</dbReference>
<evidence type="ECO:0000256" key="7">
    <source>
        <dbReference type="ARBA" id="ARBA00022989"/>
    </source>
</evidence>
<accession>A0ABD2QFW7</accession>
<feature type="transmembrane region" description="Helical" evidence="9">
    <location>
        <begin position="174"/>
        <end position="191"/>
    </location>
</feature>
<evidence type="ECO:0000256" key="5">
    <source>
        <dbReference type="ARBA" id="ARBA00022741"/>
    </source>
</evidence>
<keyword evidence="3" id="KW-0813">Transport</keyword>
<gene>
    <name evidence="11" type="primary">ABCC4_3</name>
    <name evidence="11" type="ORF">Ciccas_002934</name>
</gene>
<keyword evidence="5" id="KW-0547">Nucleotide-binding</keyword>
<dbReference type="InterPro" id="IPR011527">
    <property type="entry name" value="ABC1_TM_dom"/>
</dbReference>
<feature type="transmembrane region" description="Helical" evidence="9">
    <location>
        <begin position="261"/>
        <end position="280"/>
    </location>
</feature>
<evidence type="ECO:0000256" key="2">
    <source>
        <dbReference type="ARBA" id="ARBA00009726"/>
    </source>
</evidence>
<comment type="subcellular location">
    <subcellularLocation>
        <location evidence="1">Membrane</location>
        <topology evidence="1">Multi-pass membrane protein</topology>
    </subcellularLocation>
</comment>
<dbReference type="SUPFAM" id="SSF90123">
    <property type="entry name" value="ABC transporter transmembrane region"/>
    <property type="match status" value="1"/>
</dbReference>
<feature type="transmembrane region" description="Helical" evidence="9">
    <location>
        <begin position="71"/>
        <end position="88"/>
    </location>
</feature>
<evidence type="ECO:0000256" key="1">
    <source>
        <dbReference type="ARBA" id="ARBA00004141"/>
    </source>
</evidence>
<feature type="transmembrane region" description="Helical" evidence="9">
    <location>
        <begin position="292"/>
        <end position="313"/>
    </location>
</feature>
<keyword evidence="8 9" id="KW-0472">Membrane</keyword>
<reference evidence="11 12" key="1">
    <citation type="submission" date="2024-11" db="EMBL/GenBank/DDBJ databases">
        <title>Adaptive evolution of stress response genes in parasites aligns with host niche diversity.</title>
        <authorList>
            <person name="Hahn C."/>
            <person name="Resl P."/>
        </authorList>
    </citation>
    <scope>NUCLEOTIDE SEQUENCE [LARGE SCALE GENOMIC DNA]</scope>
    <source>
        <strain evidence="11">EGGRZ-B1_66</strain>
        <tissue evidence="11">Body</tissue>
    </source>
</reference>
<evidence type="ECO:0000313" key="12">
    <source>
        <dbReference type="Proteomes" id="UP001626550"/>
    </source>
</evidence>
<feature type="transmembrane region" description="Helical" evidence="9">
    <location>
        <begin position="31"/>
        <end position="59"/>
    </location>
</feature>